<dbReference type="Proteomes" id="UP000831701">
    <property type="component" value="Chromosome 8"/>
</dbReference>
<name>A0ACB8WL26_9TELE</name>
<evidence type="ECO:0000313" key="1">
    <source>
        <dbReference type="EMBL" id="KAI3368446.1"/>
    </source>
</evidence>
<comment type="caution">
    <text evidence="1">The sequence shown here is derived from an EMBL/GenBank/DDBJ whole genome shotgun (WGS) entry which is preliminary data.</text>
</comment>
<keyword evidence="2" id="KW-1185">Reference proteome</keyword>
<evidence type="ECO:0000313" key="2">
    <source>
        <dbReference type="Proteomes" id="UP000831701"/>
    </source>
</evidence>
<reference evidence="1" key="1">
    <citation type="submission" date="2022-04" db="EMBL/GenBank/DDBJ databases">
        <title>Jade perch genome.</title>
        <authorList>
            <person name="Chao B."/>
        </authorList>
    </citation>
    <scope>NUCLEOTIDE SEQUENCE</scope>
    <source>
        <strain evidence="1">CB-2022</strain>
    </source>
</reference>
<protein>
    <submittedName>
        <fullName evidence="1">Uncharacterized protein</fullName>
    </submittedName>
</protein>
<gene>
    <name evidence="1" type="ORF">L3Q82_025458</name>
</gene>
<accession>A0ACB8WL26</accession>
<proteinExistence type="predicted"/>
<organism evidence="1 2">
    <name type="scientific">Scortum barcoo</name>
    <name type="common">barcoo grunter</name>
    <dbReference type="NCBI Taxonomy" id="214431"/>
    <lineage>
        <taxon>Eukaryota</taxon>
        <taxon>Metazoa</taxon>
        <taxon>Chordata</taxon>
        <taxon>Craniata</taxon>
        <taxon>Vertebrata</taxon>
        <taxon>Euteleostomi</taxon>
        <taxon>Actinopterygii</taxon>
        <taxon>Neopterygii</taxon>
        <taxon>Teleostei</taxon>
        <taxon>Neoteleostei</taxon>
        <taxon>Acanthomorphata</taxon>
        <taxon>Eupercaria</taxon>
        <taxon>Centrarchiformes</taxon>
        <taxon>Terapontoidei</taxon>
        <taxon>Terapontidae</taxon>
        <taxon>Scortum</taxon>
    </lineage>
</organism>
<sequence length="3292" mass="369972">MCAARFSGCLNGCAEEAAGGAAGAAGPVTASRMLDWAEAGPRILHSLEMGTVMTIFYQKKSQRPERRTFQIRQDMRQIVWSRNPDKIEGEVDIREIRELRLGKGSRDFERYPEEARKLDSAHCFIVLYGLEFRLRTLSVAAFSEEEVNMWITGLNWLMIDTQRAPAPQQIDRWLRKQFEVMDRSHEGSITVKDVKALLPQINYRVPNMRFLKDKLQEVEARSDLSYPNFAQLYRTLMFDAQKSIIEQLELSFPLRNVDRPELCQISLYDFQKFLQMDQKDSWAVDLSRVREFLMGYMRGGPQPEPMLQLDEFLTFLFSKDNSICDPRLSPVVPDDMKRPLSQYWISSSHNTYLTGDQFSSESSLEAYARCLRMGCRCIELDCWDGPDDLPIIYHGHTLTSKIKFLDVLHTIKEHAFVTSEYPVILSIEDHCSVVQQRNMATHFKKVFGDLLLTKPVDNNAEELPSPYQLRRKILIKHKKLVEGTLYEEVTSASYSENDISNSLKNGILYLEDPIDHTWTPHYFVLTSNKIYYSEETSHYQTTDEEEDEEGKEVSVTTTCSTVRSAGSTGSWLGGGRDGRQVAEKLLQEYCEGGAKDGTFLVRESETFVGDYTLSFWRSGRVQHCRIHSRQESGSTRFYLTDNLVFDSLYRLICHYRDTPLRCNEFEMRLGNPVPQPNAHESREWYHSSLSRVQAEHMLMRVPRDGAFLVRKRSEHNSYAISFRAEGKIKHCRIQQEGRLFMLGSSAEFESLVDLVSYYEKHPLYRKMRLRYPINEDTLDRMGTTELDYGALYEVRTPHFYVEANKMPTARCTVKALYDYRAQREDELCFPKQALILNVDKQEGGWWRGDYGGKKQLWFPANYVEEVPSSPTRELDEASTENSPLGTFLKGFIDVPTCHVVVHKDGKNSRPYVFTIHSQQLSSHPVQTLDVAADSLEDLNCWVSKIREATQNADARMQEEKQMERRKKIAVELSELVVYCRPVPFNEDKIGTERACYRDMSSFPETKAEKFATRGRGKRFLQYNRRQLSRVYPRGQRLDSSNYDPLPMWLCGSQLVALNFQTPDKPMQLNQALFMLGGGSGYVPQPDVMRDDAFDPFDKDTLHVEPITIQLQVLGARHLPKNGRSIVCPFVEVEICGADYDSCKCKTDVVADNGLNPVWVQKQFVFDIHNPTFSFLRFTVYEEDMFSDPNFLAQATYPVRLLRTGYRSIPLKNSYSEELELAALLVHIEIVNAKEADDENLYMSIQRLRDRTSELTNQVSLLERSGSGDLSYQQSLEELRAAEDQLRELVEARSCRDSKKAGALVLCTAVRPVGTNNSKRPIPNPKAQGSDPLVHRGELQHMAAELGSYKQAHTSSPLLTLGNCGGSSPSQGAGFQSPSYAWRIGGEVLPQAEEFKYLRVLFTSEGKMEHEIDRRIGAASMQLCAVSVYRTVVVKKELSVKGSSSRFTWSIYAPTLTYAMSSLQHVNPRIRGIRVSPHSGLQSLAAHITQEITQGAQKPFKEVIDVSSSDAHKAGMKTISFVRQVLAVCLYPELLKNKNLPPDVCLRAQELLEICDGGSVGCYTPSSGIHHVRQSIAEFIKRRDAGVPSYSKNIFISAGSQKALMMILHLMASGEGETQTGVLTPMPCPHTLPMVLDEAGVTEVPYQLIEDRGWAVDLDELHRAMKAARGRCRPRALYISNPGNPTGHVQDRKSIEEVIRFAAAERLLLLIDEVYQDSVYGQHKEFISYKKVLSEMDKKYSKTVELISFHSLSSACMGECGLRAGYMEVVNMDPEMKHFVNTVLSPDINAAVTGQLALDLMVNPPQPGDPSYDRYIQEILLTQDTLSQNAQRAQEIVNDLPGMSCQPAMGGVYLYPRLHLPSEITEQAKILEVEGTVLYCQRLLEEEGVLVGAGGETTGKHHLRLCILVPLDTLEEALTRLSSFHLRLLDTLPHTDTLNVEQLIKSPLFSSQGEKKQQQKKVIDASSCDPHQAGMAPISFVRQVLAACLYPELLKEKVFPLDVRQRAQTLLGNCAGQSVGSYSVSCCGTPRVLRSVAEFIMRRDGGVTSHPEDIILSSGSQKTLLLILHLMASGEGETQTGVLTPMPCPHTLPMVLDEAGVTEVPYQLIEDRGWAVDLEELHRAMKAARGRCRPRALYISNPGNPTGQVQDRKTIKEVICFAANEGLVLLADEVYQDSVYGQDKEFISYKKVLSEMGKKYSETVELISFHSLSSACMGECGLRGGYMEVVNMDPAVNEYLRNMQAAGSPPILSQLALEVMVNPPSPESPSYKTYTQEILHIQTTLSSNAQHACEFLNDLPGMSCQPATGGVFLYPCLRLPLHMIEEAEVLGVEADVLYCQRLLEEEGVCLGAGCENSQKDQNYHIRQELHHVMVIPAESAGCVFWLLLPLWMRSWHAFVLSTCACWKDFPDRNVKDTDLSPTDTFGCGIPTYKPLGRVVNGEDALPYSWPWQISLQYLSGSTYYHTCGGTLLSPNWVVTAGHCIGPRTYRVVLGEYDLNIEEGYEQIRSVEKIVVHPHWNANCLSCGNDIAMIKLASPAVLNDKVQPSCVPESGEIVPHNHPCYITGWGRLYSGGPIASKLQQALLPVVGHSVCSSSGWWGSTVKTTMICGGGDIRSGCHGDSGGPLNCFGSDGRWYVQGVTSFVSSLGCNTLMKPTVFTRTSSFTEWINDVSVCQRKSTVACNIQMGILLLVVKKKKKSQSEPGLRFGWKLRCPEPPGSLVPPQPAEGRRVPPRGAQQEFPFGEYGRDADVLFCQSVQLEELGVQRKLLTEKNKMSAANISPLILTLLLLSPSVLSQQVASNCVIQREQEKCMEMIASDDPGNDPEFGCPWMWDNLTCWQPARIGEVVEVNCPELFSQFMSEEDYELGKVSRNCTEFGWSETFPHYIDACLYEEGNSSHSDMYYVSVKALYTVGYSTSLVSLTMAMVILCRFRKLHCTRNFIHMNLFVSFILRAISVFIKDGVLYAKEDSEHCFIHTLECRAVMIFFHYCVLSNYFWLFIEGLYLFTLLVETFFPEKRYFYWYIIIGWGAPTVCVTIWAVLKLHFDDIGCWDMNDNAAIWWVIKGPVLASIMINFVLFIGIIIILVQKLQSPDIGGNESSIYLRLARSTLLLIPLFGIHYTVFAFSPENVSKRERLVFELGLGSFQGFVVAVLYCFLNGEYIPQGAIGDQEEMAQLDGEQVLCCGPEAPASFAGEQWGERGHAAVHPQQEQLADPYVQPAGRDPGHLSGTGGDATSGNDAAPGPDAAKPATPTLVPMTSLTNPFFNPYPNPYPDETMMETQLNSSDPEQPLV</sequence>
<dbReference type="EMBL" id="CM041538">
    <property type="protein sequence ID" value="KAI3368446.1"/>
    <property type="molecule type" value="Genomic_DNA"/>
</dbReference>